<sequence length="224" mass="21793">MYFSVLTPLAVLGFLAQISTATSCSSSNAIPIEQYLGSSSGGGSGGVGGVFLSYDIFNIVSQAVKKRTPDASIANVGMLLHSRAVSPECAASELCLSVQGDPFCLDAITGDFHDGSGTKGNAITGDYTLGDGRKGNLYKGPYPLPEGAGSTAATTTAATSRSAVTGTPSAGAGAGTEIGVDAATATATASGGAKPTSTPNGATIGKSGGTVLGGFLAMLGAGLL</sequence>
<dbReference type="Proteomes" id="UP001172102">
    <property type="component" value="Unassembled WGS sequence"/>
</dbReference>
<accession>A0AA40E2R7</accession>
<evidence type="ECO:0000256" key="1">
    <source>
        <dbReference type="SAM" id="SignalP"/>
    </source>
</evidence>
<reference evidence="2" key="1">
    <citation type="submission" date="2023-06" db="EMBL/GenBank/DDBJ databases">
        <title>Genome-scale phylogeny and comparative genomics of the fungal order Sordariales.</title>
        <authorList>
            <consortium name="Lawrence Berkeley National Laboratory"/>
            <person name="Hensen N."/>
            <person name="Bonometti L."/>
            <person name="Westerberg I."/>
            <person name="Brannstrom I.O."/>
            <person name="Guillou S."/>
            <person name="Cros-Aarteil S."/>
            <person name="Calhoun S."/>
            <person name="Haridas S."/>
            <person name="Kuo A."/>
            <person name="Mondo S."/>
            <person name="Pangilinan J."/>
            <person name="Riley R."/>
            <person name="Labutti K."/>
            <person name="Andreopoulos B."/>
            <person name="Lipzen A."/>
            <person name="Chen C."/>
            <person name="Yanf M."/>
            <person name="Daum C."/>
            <person name="Ng V."/>
            <person name="Clum A."/>
            <person name="Steindorff A."/>
            <person name="Ohm R."/>
            <person name="Martin F."/>
            <person name="Silar P."/>
            <person name="Natvig D."/>
            <person name="Lalanne C."/>
            <person name="Gautier V."/>
            <person name="Ament-Velasquez S.L."/>
            <person name="Kruys A."/>
            <person name="Hutchinson M.I."/>
            <person name="Powell A.J."/>
            <person name="Barry K."/>
            <person name="Miller A.N."/>
            <person name="Grigoriev I.V."/>
            <person name="Debuchy R."/>
            <person name="Gladieux P."/>
            <person name="Thoren M.H."/>
            <person name="Johannesson H."/>
        </authorList>
    </citation>
    <scope>NUCLEOTIDE SEQUENCE</scope>
    <source>
        <strain evidence="2">SMH4607-1</strain>
    </source>
</reference>
<keyword evidence="1" id="KW-0732">Signal</keyword>
<comment type="caution">
    <text evidence="2">The sequence shown here is derived from an EMBL/GenBank/DDBJ whole genome shotgun (WGS) entry which is preliminary data.</text>
</comment>
<dbReference type="AlphaFoldDB" id="A0AA40E2R7"/>
<evidence type="ECO:0000313" key="3">
    <source>
        <dbReference type="Proteomes" id="UP001172102"/>
    </source>
</evidence>
<organism evidence="2 3">
    <name type="scientific">Lasiosphaeris hirsuta</name>
    <dbReference type="NCBI Taxonomy" id="260670"/>
    <lineage>
        <taxon>Eukaryota</taxon>
        <taxon>Fungi</taxon>
        <taxon>Dikarya</taxon>
        <taxon>Ascomycota</taxon>
        <taxon>Pezizomycotina</taxon>
        <taxon>Sordariomycetes</taxon>
        <taxon>Sordariomycetidae</taxon>
        <taxon>Sordariales</taxon>
        <taxon>Lasiosphaeriaceae</taxon>
        <taxon>Lasiosphaeris</taxon>
    </lineage>
</organism>
<feature type="signal peptide" evidence="1">
    <location>
        <begin position="1"/>
        <end position="21"/>
    </location>
</feature>
<proteinExistence type="predicted"/>
<keyword evidence="3" id="KW-1185">Reference proteome</keyword>
<protein>
    <submittedName>
        <fullName evidence="2">Uncharacterized protein</fullName>
    </submittedName>
</protein>
<feature type="chain" id="PRO_5041400218" evidence="1">
    <location>
        <begin position="22"/>
        <end position="224"/>
    </location>
</feature>
<name>A0AA40E2R7_9PEZI</name>
<gene>
    <name evidence="2" type="ORF">B0H67DRAFT_532255</name>
</gene>
<dbReference type="EMBL" id="JAUKUA010000002">
    <property type="protein sequence ID" value="KAK0725839.1"/>
    <property type="molecule type" value="Genomic_DNA"/>
</dbReference>
<evidence type="ECO:0000313" key="2">
    <source>
        <dbReference type="EMBL" id="KAK0725839.1"/>
    </source>
</evidence>